<dbReference type="AlphaFoldDB" id="Q2SCM0"/>
<dbReference type="NCBIfam" id="TIGR02795">
    <property type="entry name" value="tol_pal_ybgF"/>
    <property type="match status" value="1"/>
</dbReference>
<dbReference type="Proteomes" id="UP000000238">
    <property type="component" value="Chromosome"/>
</dbReference>
<dbReference type="OrthoDB" id="9768142at2"/>
<feature type="signal peptide" evidence="1">
    <location>
        <begin position="1"/>
        <end position="26"/>
    </location>
</feature>
<keyword evidence="1" id="KW-0732">Signal</keyword>
<evidence type="ECO:0000259" key="4">
    <source>
        <dbReference type="Pfam" id="PF16331"/>
    </source>
</evidence>
<evidence type="ECO:0000313" key="6">
    <source>
        <dbReference type="Proteomes" id="UP000000238"/>
    </source>
</evidence>
<accession>Q2SCM0</accession>
<dbReference type="InterPro" id="IPR032519">
    <property type="entry name" value="YbgF_tri"/>
</dbReference>
<keyword evidence="2" id="KW-0802">TPR repeat</keyword>
<keyword evidence="1" id="KW-0574">Periplasm</keyword>
<comment type="function">
    <text evidence="1">Mediates coordination of peptidoglycan synthesis and outer membrane constriction during cell division.</text>
</comment>
<dbReference type="KEGG" id="hch:HCH_04913"/>
<comment type="similarity">
    <text evidence="1">Belongs to the CpoB family.</text>
</comment>
<dbReference type="GO" id="GO:0043093">
    <property type="term" value="P:FtsZ-dependent cytokinesis"/>
    <property type="evidence" value="ECO:0007669"/>
    <property type="project" value="UniProtKB-UniRule"/>
</dbReference>
<dbReference type="GO" id="GO:0030288">
    <property type="term" value="C:outer membrane-bounded periplasmic space"/>
    <property type="evidence" value="ECO:0007669"/>
    <property type="project" value="UniProtKB-UniRule"/>
</dbReference>
<dbReference type="InterPro" id="IPR011990">
    <property type="entry name" value="TPR-like_helical_dom_sf"/>
</dbReference>
<sequence length="278" mass="30958" precursor="true">MSKKTIRNVTLLGALACGTLSPLALAASSTTTPVLQVRPAQQQAPSAGGSAAEMLYMFEQMQQEVRELRGQVEELRHQVDQMKKQERERYIDLDRRILELQRQGTQTRETRSPVAVDGPASTTGVDASVRPTPGPSASSGEETLELTPNKAPPSAAEQQEYDQAFDLIKRREYDKAVEALHAFIKKHPDSELSANAYYWLGEVYLVIPKLEQARQAFVVVVGKYPEHRKAPDAMYKLGVTYHRLGDNAEAKKYLSETVSRFPGTSPANLAKDYLRQVQ</sequence>
<dbReference type="Pfam" id="PF13432">
    <property type="entry name" value="TPR_16"/>
    <property type="match status" value="1"/>
</dbReference>
<dbReference type="HAMAP" id="MF_02066">
    <property type="entry name" value="CpoB"/>
    <property type="match status" value="1"/>
</dbReference>
<dbReference type="Gene3D" id="1.20.5.110">
    <property type="match status" value="1"/>
</dbReference>
<evidence type="ECO:0000313" key="5">
    <source>
        <dbReference type="EMBL" id="ABC31604.1"/>
    </source>
</evidence>
<comment type="subcellular location">
    <subcellularLocation>
        <location evidence="1">Periplasm</location>
    </subcellularLocation>
</comment>
<feature type="domain" description="YbgF trimerisation" evidence="4">
    <location>
        <begin position="50"/>
        <end position="106"/>
    </location>
</feature>
<reference evidence="5 6" key="1">
    <citation type="journal article" date="2005" name="Nucleic Acids Res.">
        <title>Genomic blueprint of Hahella chejuensis, a marine microbe producing an algicidal agent.</title>
        <authorList>
            <person name="Jeong H."/>
            <person name="Yim J.H."/>
            <person name="Lee C."/>
            <person name="Choi S.-H."/>
            <person name="Park Y.K."/>
            <person name="Yoon S.H."/>
            <person name="Hur C.-G."/>
            <person name="Kang H.-Y."/>
            <person name="Kim D."/>
            <person name="Lee H.H."/>
            <person name="Park K.H."/>
            <person name="Park S.-H."/>
            <person name="Park H.-S."/>
            <person name="Lee H.K."/>
            <person name="Oh T.K."/>
            <person name="Kim J.F."/>
        </authorList>
    </citation>
    <scope>NUCLEOTIDE SEQUENCE [LARGE SCALE GENOMIC DNA]</scope>
    <source>
        <strain evidence="5 6">KCTC 2396</strain>
    </source>
</reference>
<dbReference type="RefSeq" id="WP_011398669.1">
    <property type="nucleotide sequence ID" value="NC_007645.1"/>
</dbReference>
<keyword evidence="1" id="KW-0131">Cell cycle</keyword>
<name>Q2SCM0_HAHCH</name>
<organism evidence="5 6">
    <name type="scientific">Hahella chejuensis (strain KCTC 2396)</name>
    <dbReference type="NCBI Taxonomy" id="349521"/>
    <lineage>
        <taxon>Bacteria</taxon>
        <taxon>Pseudomonadati</taxon>
        <taxon>Pseudomonadota</taxon>
        <taxon>Gammaproteobacteria</taxon>
        <taxon>Oceanospirillales</taxon>
        <taxon>Hahellaceae</taxon>
        <taxon>Hahella</taxon>
    </lineage>
</organism>
<gene>
    <name evidence="1" type="primary">cpoB</name>
    <name evidence="5" type="ordered locus">HCH_04913</name>
</gene>
<dbReference type="HOGENOM" id="CLU_044315_2_0_6"/>
<dbReference type="InterPro" id="IPR019734">
    <property type="entry name" value="TPR_rpt"/>
</dbReference>
<dbReference type="eggNOG" id="COG1729">
    <property type="taxonomic scope" value="Bacteria"/>
</dbReference>
<feature type="repeat" description="TPR" evidence="2">
    <location>
        <begin position="231"/>
        <end position="264"/>
    </location>
</feature>
<dbReference type="EMBL" id="CP000155">
    <property type="protein sequence ID" value="ABC31604.1"/>
    <property type="molecule type" value="Genomic_DNA"/>
</dbReference>
<dbReference type="Pfam" id="PF16331">
    <property type="entry name" value="TolA_bind_tri"/>
    <property type="match status" value="1"/>
</dbReference>
<evidence type="ECO:0000256" key="1">
    <source>
        <dbReference type="HAMAP-Rule" id="MF_02066"/>
    </source>
</evidence>
<dbReference type="SUPFAM" id="SSF48452">
    <property type="entry name" value="TPR-like"/>
    <property type="match status" value="1"/>
</dbReference>
<feature type="chain" id="PRO_5009992514" description="Cell division coordinator CpoB" evidence="1">
    <location>
        <begin position="27"/>
        <end position="278"/>
    </location>
</feature>
<dbReference type="GO" id="GO:0070206">
    <property type="term" value="P:protein trimerization"/>
    <property type="evidence" value="ECO:0007669"/>
    <property type="project" value="InterPro"/>
</dbReference>
<dbReference type="PROSITE" id="PS50005">
    <property type="entry name" value="TPR"/>
    <property type="match status" value="2"/>
</dbReference>
<evidence type="ECO:0000256" key="3">
    <source>
        <dbReference type="SAM" id="MobiDB-lite"/>
    </source>
</evidence>
<keyword evidence="1" id="KW-0132">Cell division</keyword>
<feature type="region of interest" description="Disordered" evidence="3">
    <location>
        <begin position="102"/>
        <end position="157"/>
    </location>
</feature>
<dbReference type="InterPro" id="IPR014162">
    <property type="entry name" value="CpoB_C"/>
</dbReference>
<dbReference type="Pfam" id="PF13174">
    <property type="entry name" value="TPR_6"/>
    <property type="match status" value="1"/>
</dbReference>
<keyword evidence="6" id="KW-1185">Reference proteome</keyword>
<feature type="repeat" description="TPR" evidence="2">
    <location>
        <begin position="194"/>
        <end position="227"/>
    </location>
</feature>
<protein>
    <recommendedName>
        <fullName evidence="1">Cell division coordinator CpoB</fullName>
    </recommendedName>
</protein>
<dbReference type="STRING" id="349521.HCH_04913"/>
<proteinExistence type="inferred from homology"/>
<dbReference type="InterPro" id="IPR034706">
    <property type="entry name" value="CpoB"/>
</dbReference>
<dbReference type="Gene3D" id="1.25.40.10">
    <property type="entry name" value="Tetratricopeptide repeat domain"/>
    <property type="match status" value="1"/>
</dbReference>
<evidence type="ECO:0000256" key="2">
    <source>
        <dbReference type="PROSITE-ProRule" id="PRU00339"/>
    </source>
</evidence>